<keyword evidence="3" id="KW-1185">Reference proteome</keyword>
<evidence type="ECO:0000313" key="3">
    <source>
        <dbReference type="Proteomes" id="UP000261811"/>
    </source>
</evidence>
<dbReference type="Proteomes" id="UP000261811">
    <property type="component" value="Unassembled WGS sequence"/>
</dbReference>
<reference evidence="2 3" key="1">
    <citation type="submission" date="2018-08" db="EMBL/GenBank/DDBJ databases">
        <title>Actinomadura jelena sp. nov., a novel Actinomycete isolated from soil in Chad.</title>
        <authorList>
            <person name="Shi L."/>
        </authorList>
    </citation>
    <scope>NUCLEOTIDE SEQUENCE [LARGE SCALE GENOMIC DNA]</scope>
    <source>
        <strain evidence="2 3">NEAU-G17</strain>
    </source>
</reference>
<dbReference type="RefSeq" id="WP_117358933.1">
    <property type="nucleotide sequence ID" value="NZ_QURH01000316.1"/>
</dbReference>
<dbReference type="OrthoDB" id="3428481at2"/>
<accession>A0A372JIT2</accession>
<dbReference type="EMBL" id="QURH01000316">
    <property type="protein sequence ID" value="RFU39923.1"/>
    <property type="molecule type" value="Genomic_DNA"/>
</dbReference>
<organism evidence="2 3">
    <name type="scientific">Actinomadura logoneensis</name>
    <dbReference type="NCBI Taxonomy" id="2293572"/>
    <lineage>
        <taxon>Bacteria</taxon>
        <taxon>Bacillati</taxon>
        <taxon>Actinomycetota</taxon>
        <taxon>Actinomycetes</taxon>
        <taxon>Streptosporangiales</taxon>
        <taxon>Thermomonosporaceae</taxon>
        <taxon>Actinomadura</taxon>
    </lineage>
</organism>
<sequence>MSAPENPPSLRASDADRDRTIDVLRGAVSDGRLDPAEFDERLTAALTARTMEALSALTADLGASPAVSPPAVPVPDRLTIRERHGSVRREGPWTLPRRLEVRTAWSGVLLDLTSAVRGASELVIELKVSGGAIELLLAPGMEVDANELSARHSAVSIDRAPGDNVPETLRVRVVGRIKHGHLVARWQGRD</sequence>
<dbReference type="Pfam" id="PF08044">
    <property type="entry name" value="DUF1707"/>
    <property type="match status" value="1"/>
</dbReference>
<feature type="domain" description="DUF1707" evidence="1">
    <location>
        <begin position="10"/>
        <end position="61"/>
    </location>
</feature>
<dbReference type="PANTHER" id="PTHR40763:SF5">
    <property type="entry name" value="MEMBRANE PROTEIN"/>
    <property type="match status" value="1"/>
</dbReference>
<evidence type="ECO:0000259" key="1">
    <source>
        <dbReference type="Pfam" id="PF08044"/>
    </source>
</evidence>
<dbReference type="AlphaFoldDB" id="A0A372JIT2"/>
<dbReference type="PANTHER" id="PTHR40763">
    <property type="entry name" value="MEMBRANE PROTEIN-RELATED"/>
    <property type="match status" value="1"/>
</dbReference>
<dbReference type="InterPro" id="IPR012551">
    <property type="entry name" value="DUF1707_SHOCT-like"/>
</dbReference>
<name>A0A372JIT2_9ACTN</name>
<evidence type="ECO:0000313" key="2">
    <source>
        <dbReference type="EMBL" id="RFU39923.1"/>
    </source>
</evidence>
<gene>
    <name evidence="2" type="ORF">DZF91_19730</name>
</gene>
<protein>
    <submittedName>
        <fullName evidence="2">DUF1707 domain-containing protein</fullName>
    </submittedName>
</protein>
<comment type="caution">
    <text evidence="2">The sequence shown here is derived from an EMBL/GenBank/DDBJ whole genome shotgun (WGS) entry which is preliminary data.</text>
</comment>
<proteinExistence type="predicted"/>